<reference evidence="3" key="3">
    <citation type="submission" date="2008-04" db="EMBL/GenBank/DDBJ databases">
        <title>Complete sequence of chromosome of Exiguobacterium sibiricum 255-15.</title>
        <authorList>
            <consortium name="US DOE Joint Genome Institute"/>
            <person name="Copeland A."/>
            <person name="Lucas S."/>
            <person name="Lapidus A."/>
            <person name="Glavina del Rio T."/>
            <person name="Dalin E."/>
            <person name="Tice H."/>
            <person name="Bruce D."/>
            <person name="Goodwin L."/>
            <person name="Pitluck S."/>
            <person name="Kiss H."/>
            <person name="Chertkov O."/>
            <person name="Monk C."/>
            <person name="Brettin T."/>
            <person name="Detter J.C."/>
            <person name="Han C."/>
            <person name="Kuske C.R."/>
            <person name="Schmutz J."/>
            <person name="Larimer F."/>
            <person name="Land M."/>
            <person name="Hauser L."/>
            <person name="Kyrpides N."/>
            <person name="Mikhailova N."/>
            <person name="Vishnivetskaya T."/>
            <person name="Rodrigues D.F."/>
            <person name="Gilichinsky D."/>
            <person name="Tiedje J."/>
            <person name="Richardson P."/>
        </authorList>
    </citation>
    <scope>NUCLEOTIDE SEQUENCE [LARGE SCALE GENOMIC DNA]</scope>
    <source>
        <strain evidence="3">DSM 17290 / CIP 109462 / JCM 13490 / 255-15</strain>
    </source>
</reference>
<dbReference type="AlphaFoldDB" id="B1YGZ6"/>
<keyword evidence="1" id="KW-1133">Transmembrane helix</keyword>
<dbReference type="Proteomes" id="UP000001681">
    <property type="component" value="Chromosome"/>
</dbReference>
<organism evidence="2 3">
    <name type="scientific">Exiguobacterium sibiricum (strain DSM 17290 / CCUG 55495 / CIP 109462 / JCM 13490 / 255-15)</name>
    <dbReference type="NCBI Taxonomy" id="262543"/>
    <lineage>
        <taxon>Bacteria</taxon>
        <taxon>Bacillati</taxon>
        <taxon>Bacillota</taxon>
        <taxon>Bacilli</taxon>
        <taxon>Bacillales</taxon>
        <taxon>Bacillales Family XII. Incertae Sedis</taxon>
        <taxon>Exiguobacterium</taxon>
    </lineage>
</organism>
<name>B1YGZ6_EXIS2</name>
<gene>
    <name evidence="2" type="ordered locus">Exig_1601</name>
</gene>
<dbReference type="HOGENOM" id="CLU_2316102_0_0_9"/>
<evidence type="ECO:0000313" key="3">
    <source>
        <dbReference type="Proteomes" id="UP000001681"/>
    </source>
</evidence>
<feature type="transmembrane region" description="Helical" evidence="1">
    <location>
        <begin position="41"/>
        <end position="60"/>
    </location>
</feature>
<reference evidence="2 3" key="2">
    <citation type="journal article" date="2008" name="BMC Genomics">
        <title>Architecture of thermal adaptation in an Exiguobacterium sibiricum strain isolated from 3 million year old permafrost: a genome and transcriptome approach.</title>
        <authorList>
            <person name="Rodrigues D.F."/>
            <person name="Ivanova N."/>
            <person name="He Z."/>
            <person name="Huebner M."/>
            <person name="Zhou J."/>
            <person name="Tiedje J.M."/>
        </authorList>
    </citation>
    <scope>NUCLEOTIDE SEQUENCE [LARGE SCALE GENOMIC DNA]</scope>
    <source>
        <strain evidence="3">DSM 17290 / CIP 109462 / JCM 13490 / 255-15</strain>
    </source>
</reference>
<feature type="transmembrane region" description="Helical" evidence="1">
    <location>
        <begin position="7"/>
        <end position="29"/>
    </location>
</feature>
<evidence type="ECO:0000256" key="1">
    <source>
        <dbReference type="SAM" id="Phobius"/>
    </source>
</evidence>
<evidence type="ECO:0000313" key="2">
    <source>
        <dbReference type="EMBL" id="ACB61057.1"/>
    </source>
</evidence>
<accession>B1YGZ6</accession>
<dbReference type="KEGG" id="esi:Exig_1601"/>
<keyword evidence="3" id="KW-1185">Reference proteome</keyword>
<keyword evidence="1" id="KW-0472">Membrane</keyword>
<protein>
    <submittedName>
        <fullName evidence="2">Uncharacterized protein</fullName>
    </submittedName>
</protein>
<feature type="transmembrane region" description="Helical" evidence="1">
    <location>
        <begin position="72"/>
        <end position="98"/>
    </location>
</feature>
<dbReference type="EMBL" id="CP001022">
    <property type="protein sequence ID" value="ACB61057.1"/>
    <property type="molecule type" value="Genomic_DNA"/>
</dbReference>
<sequence>MKKIRWLLYTITFLLFLFIYNSFFNYDFFKFISSIFSTAPIHLGLAFSFITCLCSILLLIKVSSFNDKKATIGMLVTLIINLAFLFVTGIVDLIGSLFS</sequence>
<proteinExistence type="predicted"/>
<keyword evidence="1" id="KW-0812">Transmembrane</keyword>
<reference evidence="2 3" key="1">
    <citation type="journal article" date="2006" name="Extremophiles">
        <title>Characterization of Exiguobacterium isolates from the Siberian permafrost. Description of Exiguobacterium sibiricum sp. nov.</title>
        <authorList>
            <person name="Rodrigues D.F."/>
            <person name="Goris J."/>
            <person name="Vishnivetskaya T."/>
            <person name="Gilichinsky D."/>
            <person name="Thomashow M.F."/>
            <person name="Tiedje J.M."/>
        </authorList>
    </citation>
    <scope>NUCLEOTIDE SEQUENCE [LARGE SCALE GENOMIC DNA]</scope>
    <source>
        <strain evidence="3">DSM 17290 / CIP 109462 / JCM 13490 / 255-15</strain>
    </source>
</reference>